<dbReference type="EMBL" id="ABCS01000008">
    <property type="protein sequence ID" value="EDM80729.1"/>
    <property type="molecule type" value="Genomic_DNA"/>
</dbReference>
<sequence>MAAPEPEAEPEPTEMGSVPPPPTSAAFDDDPNLDPPSYESGRFDELDGEGQGDSPAPAAEAEAGFTIPTLATSGEAPAAVVPAPAEPAAPAPEAAAADEPSFVIPSLSAPASAEGEADPVEEGEAEVVEEVEVDAVVYDDIPVRTGETVIGRAPEPTPEERAAYEARVAQEQAETKDADAGVFIPGLVAGSNVSAAVYDDEDDDGAVIPESIVNVDSGELELLEDTAVEGAPVDPDADTVVEPAPEDPSADASAASADAGSVVIPQLARPAEEVTPSAPPATSEASEGAGLVLPSLTAPAAEAAQEAAEEVEEVEDLDEVQVEDLDDLQEVEEVDEVDEVQEVEEVAGPPSAPPATPPAAPTESKPPSPPPAESKPPAPPAAPEAARPRRRKAWYDDVFAEHYLYLYPPSWGETARRDSEFVAALLGKEPGSTILDVGCGDGRHAIELAKLGYQVAGIDNSLALLLSAGQSKELAEIGDDAVDFIHGDMRQLPRDRQYDGVMCIGSTFGYFEEEQNRQVLEEMIGRLAPGGRLLLHVFNRDFVAPHLPARSWWQGKRCMVLDEAEMNFFASRLRVHRTIIFDDGRQYEHYMFMRAYTVQDLGKALSHMGMRVLEVAGSRDTRNRFYGSASPEIWMVAERK</sequence>
<comment type="caution">
    <text evidence="6">The sequence shown here is derived from an EMBL/GenBank/DDBJ whole genome shotgun (WGS) entry which is preliminary data.</text>
</comment>
<feature type="region of interest" description="Disordered" evidence="4">
    <location>
        <begin position="1"/>
        <end position="126"/>
    </location>
</feature>
<protein>
    <submittedName>
        <fullName evidence="6">Methyltransferase</fullName>
    </submittedName>
</protein>
<feature type="compositionally biased region" description="Acidic residues" evidence="4">
    <location>
        <begin position="307"/>
        <end position="345"/>
    </location>
</feature>
<dbReference type="PANTHER" id="PTHR43464">
    <property type="entry name" value="METHYLTRANSFERASE"/>
    <property type="match status" value="1"/>
</dbReference>
<dbReference type="OrthoDB" id="5298787at2"/>
<dbReference type="Gene3D" id="3.40.50.150">
    <property type="entry name" value="Vaccinia Virus protein VP39"/>
    <property type="match status" value="1"/>
</dbReference>
<evidence type="ECO:0000313" key="6">
    <source>
        <dbReference type="EMBL" id="EDM80729.1"/>
    </source>
</evidence>
<organism evidence="6 7">
    <name type="scientific">Plesiocystis pacifica SIR-1</name>
    <dbReference type="NCBI Taxonomy" id="391625"/>
    <lineage>
        <taxon>Bacteria</taxon>
        <taxon>Pseudomonadati</taxon>
        <taxon>Myxococcota</taxon>
        <taxon>Polyangia</taxon>
        <taxon>Nannocystales</taxon>
        <taxon>Nannocystaceae</taxon>
        <taxon>Plesiocystis</taxon>
    </lineage>
</organism>
<gene>
    <name evidence="6" type="ORF">PPSIR1_12638</name>
</gene>
<dbReference type="AlphaFoldDB" id="A6G032"/>
<dbReference type="Proteomes" id="UP000005801">
    <property type="component" value="Unassembled WGS sequence"/>
</dbReference>
<accession>A6G032</accession>
<feature type="compositionally biased region" description="Acidic residues" evidence="4">
    <location>
        <begin position="115"/>
        <end position="126"/>
    </location>
</feature>
<reference evidence="6 7" key="1">
    <citation type="submission" date="2007-06" db="EMBL/GenBank/DDBJ databases">
        <authorList>
            <person name="Shimkets L."/>
            <person name="Ferriera S."/>
            <person name="Johnson J."/>
            <person name="Kravitz S."/>
            <person name="Beeson K."/>
            <person name="Sutton G."/>
            <person name="Rogers Y.-H."/>
            <person name="Friedman R."/>
            <person name="Frazier M."/>
            <person name="Venter J.C."/>
        </authorList>
    </citation>
    <scope>NUCLEOTIDE SEQUENCE [LARGE SCALE GENOMIC DNA]</scope>
    <source>
        <strain evidence="6 7">SIR-1</strain>
    </source>
</reference>
<feature type="compositionally biased region" description="Pro residues" evidence="4">
    <location>
        <begin position="350"/>
        <end position="382"/>
    </location>
</feature>
<evidence type="ECO:0000256" key="3">
    <source>
        <dbReference type="ARBA" id="ARBA00022691"/>
    </source>
</evidence>
<name>A6G032_9BACT</name>
<dbReference type="RefSeq" id="WP_006970081.1">
    <property type="nucleotide sequence ID" value="NZ_ABCS01000008.1"/>
</dbReference>
<dbReference type="GO" id="GO:0008168">
    <property type="term" value="F:methyltransferase activity"/>
    <property type="evidence" value="ECO:0007669"/>
    <property type="project" value="UniProtKB-KW"/>
</dbReference>
<dbReference type="CDD" id="cd02440">
    <property type="entry name" value="AdoMet_MTases"/>
    <property type="match status" value="1"/>
</dbReference>
<dbReference type="Gene3D" id="2.20.25.110">
    <property type="entry name" value="S-adenosyl-L-methionine-dependent methyltransferases"/>
    <property type="match status" value="1"/>
</dbReference>
<feature type="compositionally biased region" description="Acidic residues" evidence="4">
    <location>
        <begin position="235"/>
        <end position="249"/>
    </location>
</feature>
<evidence type="ECO:0000313" key="7">
    <source>
        <dbReference type="Proteomes" id="UP000005801"/>
    </source>
</evidence>
<dbReference type="GO" id="GO:0032259">
    <property type="term" value="P:methylation"/>
    <property type="evidence" value="ECO:0007669"/>
    <property type="project" value="UniProtKB-KW"/>
</dbReference>
<evidence type="ECO:0000259" key="5">
    <source>
        <dbReference type="Pfam" id="PF13649"/>
    </source>
</evidence>
<evidence type="ECO:0000256" key="2">
    <source>
        <dbReference type="ARBA" id="ARBA00022679"/>
    </source>
</evidence>
<dbReference type="InterPro" id="IPR029063">
    <property type="entry name" value="SAM-dependent_MTases_sf"/>
</dbReference>
<keyword evidence="3" id="KW-0949">S-adenosyl-L-methionine</keyword>
<dbReference type="PANTHER" id="PTHR43464:SF19">
    <property type="entry name" value="UBIQUINONE BIOSYNTHESIS O-METHYLTRANSFERASE, MITOCHONDRIAL"/>
    <property type="match status" value="1"/>
</dbReference>
<feature type="compositionally biased region" description="Low complexity" evidence="4">
    <location>
        <begin position="250"/>
        <end position="259"/>
    </location>
</feature>
<proteinExistence type="predicted"/>
<keyword evidence="2 6" id="KW-0808">Transferase</keyword>
<keyword evidence="7" id="KW-1185">Reference proteome</keyword>
<dbReference type="eggNOG" id="COG2227">
    <property type="taxonomic scope" value="Bacteria"/>
</dbReference>
<dbReference type="SUPFAM" id="SSF53335">
    <property type="entry name" value="S-adenosyl-L-methionine-dependent methyltransferases"/>
    <property type="match status" value="1"/>
</dbReference>
<dbReference type="Pfam" id="PF13649">
    <property type="entry name" value="Methyltransf_25"/>
    <property type="match status" value="1"/>
</dbReference>
<feature type="region of interest" description="Disordered" evidence="4">
    <location>
        <begin position="227"/>
        <end position="390"/>
    </location>
</feature>
<feature type="compositionally biased region" description="Acidic residues" evidence="4">
    <location>
        <begin position="1"/>
        <end position="12"/>
    </location>
</feature>
<evidence type="ECO:0000256" key="1">
    <source>
        <dbReference type="ARBA" id="ARBA00022603"/>
    </source>
</evidence>
<feature type="domain" description="Methyltransferase" evidence="5">
    <location>
        <begin position="434"/>
        <end position="531"/>
    </location>
</feature>
<evidence type="ECO:0000256" key="4">
    <source>
        <dbReference type="SAM" id="MobiDB-lite"/>
    </source>
</evidence>
<keyword evidence="1 6" id="KW-0489">Methyltransferase</keyword>
<dbReference type="InterPro" id="IPR041698">
    <property type="entry name" value="Methyltransf_25"/>
</dbReference>
<dbReference type="STRING" id="391625.PPSIR1_12638"/>